<keyword evidence="1" id="KW-0812">Transmembrane</keyword>
<dbReference type="AlphaFoldDB" id="A0A9K3GR62"/>
<proteinExistence type="predicted"/>
<evidence type="ECO:0000256" key="1">
    <source>
        <dbReference type="SAM" id="Phobius"/>
    </source>
</evidence>
<dbReference type="Proteomes" id="UP000265618">
    <property type="component" value="Unassembled WGS sequence"/>
</dbReference>
<feature type="transmembrane region" description="Helical" evidence="1">
    <location>
        <begin position="73"/>
        <end position="94"/>
    </location>
</feature>
<evidence type="ECO:0000313" key="3">
    <source>
        <dbReference type="Proteomes" id="UP000265618"/>
    </source>
</evidence>
<name>A0A9K3GR62_9EUKA</name>
<reference evidence="2 3" key="1">
    <citation type="journal article" date="2018" name="PLoS ONE">
        <title>The draft genome of Kipferlia bialata reveals reductive genome evolution in fornicate parasites.</title>
        <authorList>
            <person name="Tanifuji G."/>
            <person name="Takabayashi S."/>
            <person name="Kume K."/>
            <person name="Takagi M."/>
            <person name="Nakayama T."/>
            <person name="Kamikawa R."/>
            <person name="Inagaki Y."/>
            <person name="Hashimoto T."/>
        </authorList>
    </citation>
    <scope>NUCLEOTIDE SEQUENCE [LARGE SCALE GENOMIC DNA]</scope>
    <source>
        <strain evidence="2">NY0173</strain>
    </source>
</reference>
<accession>A0A9K3GR62</accession>
<sequence length="100" mass="10788">GSDTEPKRVSEESSTGMGAIQDYCVKYNVEGISVDECVSMYTVANWCFGIGLVMCIGGMLVRQTNPSRSVSRCTKAVFIGGVLQMTCMIGSNVLKNFRSS</sequence>
<comment type="caution">
    <text evidence="2">The sequence shown here is derived from an EMBL/GenBank/DDBJ whole genome shotgun (WGS) entry which is preliminary data.</text>
</comment>
<feature type="non-terminal residue" evidence="2">
    <location>
        <position position="1"/>
    </location>
</feature>
<feature type="transmembrane region" description="Helical" evidence="1">
    <location>
        <begin position="43"/>
        <end position="61"/>
    </location>
</feature>
<dbReference type="EMBL" id="BDIP01008995">
    <property type="protein sequence ID" value="GIQ92113.1"/>
    <property type="molecule type" value="Genomic_DNA"/>
</dbReference>
<organism evidence="2 3">
    <name type="scientific">Kipferlia bialata</name>
    <dbReference type="NCBI Taxonomy" id="797122"/>
    <lineage>
        <taxon>Eukaryota</taxon>
        <taxon>Metamonada</taxon>
        <taxon>Carpediemonas-like organisms</taxon>
        <taxon>Kipferlia</taxon>
    </lineage>
</organism>
<gene>
    <name evidence="2" type="ORF">KIPB_015700</name>
</gene>
<keyword evidence="3" id="KW-1185">Reference proteome</keyword>
<keyword evidence="1" id="KW-1133">Transmembrane helix</keyword>
<protein>
    <submittedName>
        <fullName evidence="2">Uncharacterized protein</fullName>
    </submittedName>
</protein>
<evidence type="ECO:0000313" key="2">
    <source>
        <dbReference type="EMBL" id="GIQ92113.1"/>
    </source>
</evidence>
<keyword evidence="1" id="KW-0472">Membrane</keyword>